<dbReference type="PANTHER" id="PTHR43798:SF33">
    <property type="entry name" value="HYDROLASE, PUTATIVE (AFU_ORTHOLOGUE AFUA_2G14860)-RELATED"/>
    <property type="match status" value="1"/>
</dbReference>
<dbReference type="InterPro" id="IPR011051">
    <property type="entry name" value="RmlC_Cupin_sf"/>
</dbReference>
<dbReference type="Pfam" id="PF00561">
    <property type="entry name" value="Abhydrolase_1"/>
    <property type="match status" value="1"/>
</dbReference>
<dbReference type="InterPro" id="IPR029058">
    <property type="entry name" value="AB_hydrolase_fold"/>
</dbReference>
<dbReference type="GO" id="GO:0016787">
    <property type="term" value="F:hydrolase activity"/>
    <property type="evidence" value="ECO:0007669"/>
    <property type="project" value="UniProtKB-KW"/>
</dbReference>
<dbReference type="CDD" id="cd06989">
    <property type="entry name" value="cupin_DRT102"/>
    <property type="match status" value="1"/>
</dbReference>
<dbReference type="PRINTS" id="PR00111">
    <property type="entry name" value="ABHYDROLASE"/>
</dbReference>
<dbReference type="PANTHER" id="PTHR43798">
    <property type="entry name" value="MONOACYLGLYCEROL LIPASE"/>
    <property type="match status" value="1"/>
</dbReference>
<dbReference type="Gene3D" id="3.40.50.1820">
    <property type="entry name" value="alpha/beta hydrolase"/>
    <property type="match status" value="1"/>
</dbReference>
<dbReference type="InterPro" id="IPR000639">
    <property type="entry name" value="Epox_hydrolase-like"/>
</dbReference>
<evidence type="ECO:0000256" key="1">
    <source>
        <dbReference type="SAM" id="SignalP"/>
    </source>
</evidence>
<dbReference type="InterPro" id="IPR000073">
    <property type="entry name" value="AB_hydrolase_1"/>
</dbReference>
<dbReference type="Proteomes" id="UP001279660">
    <property type="component" value="Unassembled WGS sequence"/>
</dbReference>
<dbReference type="SUPFAM" id="SSF53474">
    <property type="entry name" value="alpha/beta-Hydrolases"/>
    <property type="match status" value="1"/>
</dbReference>
<keyword evidence="3" id="KW-0378">Hydrolase</keyword>
<feature type="domain" description="AB hydrolase-1" evidence="2">
    <location>
        <begin position="58"/>
        <end position="298"/>
    </location>
</feature>
<evidence type="ECO:0000259" key="2">
    <source>
        <dbReference type="Pfam" id="PF00561"/>
    </source>
</evidence>
<keyword evidence="4" id="KW-1185">Reference proteome</keyword>
<feature type="chain" id="PRO_5045883093" evidence="1">
    <location>
        <begin position="28"/>
        <end position="454"/>
    </location>
</feature>
<reference evidence="3 4" key="1">
    <citation type="submission" date="2023-11" db="EMBL/GenBank/DDBJ databases">
        <title>MicrobeMod: A computational toolkit for identifying prokaryotic methylation and restriction-modification with nanopore sequencing.</title>
        <authorList>
            <person name="Crits-Christoph A."/>
            <person name="Kang S.C."/>
            <person name="Lee H."/>
            <person name="Ostrov N."/>
        </authorList>
    </citation>
    <scope>NUCLEOTIDE SEQUENCE [LARGE SCALE GENOMIC DNA]</scope>
    <source>
        <strain evidence="3 4">ATCC 14820</strain>
    </source>
</reference>
<sequence>MTTHCTPRRLAFAAASLISLASSTALAQSGPHFPTTFREQDIATNGTTLHVRIGGLGPAVVLLHGYGDTGDMWVPLATDLARDHTVIVPDLRGMGLSARADTGFEKANEANDIVGVMDVLGAARADVVAHDIGNMVGYALAARHPDRVTKLVLMDAPVPGIGPWEEILKNPLLWHFRFGGPDMERLVAGRERIYLDRFWNDFSAKPARFSEAARAHYAALYAGPGRMHAGFAQFAAFDQDAIDNRAWIAAHGKLTLPVLAIGGEKSFGSTMAVVSRAGAVDVQERVIADAGHWLMEEQPDATVRAIRSYLDTPVVTTRVRFAPTALSGEQTDRLPTAGAGAGTSGMAGIRTVLLSGDPAKPGPYTLEIRVPAHTTIAPHTHRDDRVATVVSGTWYFGYGTDASNAPIRALGSGGFYTEPGKVPHFAATRDESAVVRITGTGPSDTVFVAEPAPR</sequence>
<evidence type="ECO:0000313" key="3">
    <source>
        <dbReference type="EMBL" id="MDX5986124.1"/>
    </source>
</evidence>
<name>A0ABU4PRT9_9SPHN</name>
<feature type="signal peptide" evidence="1">
    <location>
        <begin position="1"/>
        <end position="27"/>
    </location>
</feature>
<protein>
    <submittedName>
        <fullName evidence="3">Alpha/beta fold hydrolase</fullName>
    </submittedName>
</protein>
<dbReference type="InterPro" id="IPR050266">
    <property type="entry name" value="AB_hydrolase_sf"/>
</dbReference>
<comment type="caution">
    <text evidence="3">The sequence shown here is derived from an EMBL/GenBank/DDBJ whole genome shotgun (WGS) entry which is preliminary data.</text>
</comment>
<dbReference type="InterPro" id="IPR014710">
    <property type="entry name" value="RmlC-like_jellyroll"/>
</dbReference>
<dbReference type="EMBL" id="JAWXXV010000001">
    <property type="protein sequence ID" value="MDX5986124.1"/>
    <property type="molecule type" value="Genomic_DNA"/>
</dbReference>
<dbReference type="PRINTS" id="PR00412">
    <property type="entry name" value="EPOXHYDRLASE"/>
</dbReference>
<dbReference type="Gene3D" id="2.60.120.10">
    <property type="entry name" value="Jelly Rolls"/>
    <property type="match status" value="1"/>
</dbReference>
<dbReference type="SUPFAM" id="SSF51182">
    <property type="entry name" value="RmlC-like cupins"/>
    <property type="match status" value="1"/>
</dbReference>
<accession>A0ABU4PRT9</accession>
<evidence type="ECO:0000313" key="4">
    <source>
        <dbReference type="Proteomes" id="UP001279660"/>
    </source>
</evidence>
<gene>
    <name evidence="3" type="ORF">SIL82_17845</name>
</gene>
<proteinExistence type="predicted"/>
<organism evidence="3 4">
    <name type="scientific">Sphingomonas echinoides</name>
    <dbReference type="NCBI Taxonomy" id="59803"/>
    <lineage>
        <taxon>Bacteria</taxon>
        <taxon>Pseudomonadati</taxon>
        <taxon>Pseudomonadota</taxon>
        <taxon>Alphaproteobacteria</taxon>
        <taxon>Sphingomonadales</taxon>
        <taxon>Sphingomonadaceae</taxon>
        <taxon>Sphingomonas</taxon>
    </lineage>
</organism>
<dbReference type="RefSeq" id="WP_010406730.1">
    <property type="nucleotide sequence ID" value="NZ_JAWXXV010000001.1"/>
</dbReference>
<keyword evidence="1" id="KW-0732">Signal</keyword>